<evidence type="ECO:0000313" key="3">
    <source>
        <dbReference type="Proteomes" id="UP000501534"/>
    </source>
</evidence>
<feature type="region of interest" description="Disordered" evidence="1">
    <location>
        <begin position="1"/>
        <end position="32"/>
    </location>
</feature>
<dbReference type="AlphaFoldDB" id="A0A6M4H064"/>
<evidence type="ECO:0000313" key="2">
    <source>
        <dbReference type="EMBL" id="QJR12702.1"/>
    </source>
</evidence>
<protein>
    <submittedName>
        <fullName evidence="2">Uncharacterized protein</fullName>
    </submittedName>
</protein>
<accession>A0A6M4H064</accession>
<keyword evidence="3" id="KW-1185">Reference proteome</keyword>
<dbReference type="KEGG" id="uru:DSM104443_03795"/>
<gene>
    <name evidence="2" type="ORF">DSM104443_03795</name>
</gene>
<name>A0A6M4H064_9PROT</name>
<dbReference type="EMBL" id="CP053069">
    <property type="protein sequence ID" value="QJR12702.1"/>
    <property type="molecule type" value="Genomic_DNA"/>
</dbReference>
<sequence length="468" mass="47786">MFQKKYGANEGVSHQFSTNPGEHKMISSHTPQSRRGSWLQRLAMLASGLAVATLATAGSVSITGTVNASCASWSSVSGDGSNISYVCGTSQSTTGGSFTLNVPGSLDVSSTYQSSASNVSVSRSNGTAAIDVTIAGNAGCTPDVTTLSWIANENSTKGVGITTTTGTCTLQITVPTGGSGSTSKNITLADPNAAVAFAFELPSLPSTSFGAPSTVIKVKRSGGSQGDWSVPYLLNGFLSSATAGSVTPSSGSSGAALNFPAGSSEASITFTPVGSQPAGFSLPAAGSIQLQAPIKTGGGGSSTVPALTDNTRTININAVAGCPNVENLKTFVFQGSGQQTFPSLAPGQIGTYAMPIPLSARGKANIIKVAGGPTTADLEIWFSTCPGNTADPLREQVQEYGLKPCKVNYNYNGGNLYWNKSAGDMQTCYLPDSGGPYYFNYRHVKVGNTLINSCIINSCPNVGSFSNQ</sequence>
<dbReference type="Proteomes" id="UP000501534">
    <property type="component" value="Chromosome"/>
</dbReference>
<proteinExistence type="predicted"/>
<reference evidence="2 3" key="1">
    <citation type="submission" date="2020-04" db="EMBL/GenBank/DDBJ databases">
        <title>Usitatibacter rugosus gen. nov., sp. nov. and Usitatibacter palustris sp. nov., novel members of Usitatibacteraceae fam. nov. within the order Nitrosomonadales isolated from soil.</title>
        <authorList>
            <person name="Huber K.J."/>
            <person name="Neumann-Schaal M."/>
            <person name="Geppert A."/>
            <person name="Luckner M."/>
            <person name="Wanner G."/>
            <person name="Overmann J."/>
        </authorList>
    </citation>
    <scope>NUCLEOTIDE SEQUENCE [LARGE SCALE GENOMIC DNA]</scope>
    <source>
        <strain evidence="2 3">0125_3</strain>
    </source>
</reference>
<organism evidence="2 3">
    <name type="scientific">Usitatibacter rugosus</name>
    <dbReference type="NCBI Taxonomy" id="2732067"/>
    <lineage>
        <taxon>Bacteria</taxon>
        <taxon>Pseudomonadati</taxon>
        <taxon>Pseudomonadota</taxon>
        <taxon>Betaproteobacteria</taxon>
        <taxon>Nitrosomonadales</taxon>
        <taxon>Usitatibacteraceae</taxon>
        <taxon>Usitatibacter</taxon>
    </lineage>
</organism>
<evidence type="ECO:0000256" key="1">
    <source>
        <dbReference type="SAM" id="MobiDB-lite"/>
    </source>
</evidence>